<sequence>MRLIFIVCAILSSPLFLSQVGINTPSPDPSAALDIVAKASDKGLLIPRVPLQNITDTSTVPNPAVSLLVYNTTTNTGITKGYYYWDGSKWLRFNDSSKIFYGNSDPTIPTTNSTGDIFINNSTGTLFVYNGSNWISQMSGTEILSVKIIAADGQTEFPTPWSISTSNTKVYRNGVNIDFQVLSSFNIKLETGVSCYANDEIKIYKFL</sequence>
<dbReference type="RefSeq" id="WP_076392220.1">
    <property type="nucleotide sequence ID" value="NZ_FTOV01000004.1"/>
</dbReference>
<feature type="chain" id="PRO_5012658975" evidence="1">
    <location>
        <begin position="19"/>
        <end position="207"/>
    </location>
</feature>
<organism evidence="2 3">
    <name type="scientific">Chryseobacterium gambrini</name>
    <dbReference type="NCBI Taxonomy" id="373672"/>
    <lineage>
        <taxon>Bacteria</taxon>
        <taxon>Pseudomonadati</taxon>
        <taxon>Bacteroidota</taxon>
        <taxon>Flavobacteriia</taxon>
        <taxon>Flavobacteriales</taxon>
        <taxon>Weeksellaceae</taxon>
        <taxon>Chryseobacterium group</taxon>
        <taxon>Chryseobacterium</taxon>
    </lineage>
</organism>
<dbReference type="Proteomes" id="UP000185781">
    <property type="component" value="Unassembled WGS sequence"/>
</dbReference>
<evidence type="ECO:0000313" key="3">
    <source>
        <dbReference type="Proteomes" id="UP000185781"/>
    </source>
</evidence>
<accession>A0A1N7NBE6</accession>
<name>A0A1N7NBE6_9FLAO</name>
<evidence type="ECO:0000313" key="2">
    <source>
        <dbReference type="EMBL" id="SIS95578.1"/>
    </source>
</evidence>
<gene>
    <name evidence="2" type="ORF">SAMN05421785_104135</name>
</gene>
<protein>
    <submittedName>
        <fullName evidence="2">Uncharacterized protein</fullName>
    </submittedName>
</protein>
<evidence type="ECO:0000256" key="1">
    <source>
        <dbReference type="SAM" id="SignalP"/>
    </source>
</evidence>
<keyword evidence="1" id="KW-0732">Signal</keyword>
<reference evidence="2 3" key="1">
    <citation type="submission" date="2017-01" db="EMBL/GenBank/DDBJ databases">
        <authorList>
            <person name="Mah S.A."/>
            <person name="Swanson W.J."/>
            <person name="Moy G.W."/>
            <person name="Vacquier V.D."/>
        </authorList>
    </citation>
    <scope>NUCLEOTIDE SEQUENCE [LARGE SCALE GENOMIC DNA]</scope>
    <source>
        <strain evidence="2 3">DSM 18014</strain>
    </source>
</reference>
<dbReference type="AlphaFoldDB" id="A0A1N7NBE6"/>
<dbReference type="OrthoDB" id="1488700at2"/>
<feature type="signal peptide" evidence="1">
    <location>
        <begin position="1"/>
        <end position="18"/>
    </location>
</feature>
<dbReference type="STRING" id="373672.SAMN05421785_104135"/>
<proteinExistence type="predicted"/>
<dbReference type="EMBL" id="FTOV01000004">
    <property type="protein sequence ID" value="SIS95578.1"/>
    <property type="molecule type" value="Genomic_DNA"/>
</dbReference>